<dbReference type="RefSeq" id="WP_221381458.1">
    <property type="nucleotide sequence ID" value="NZ_JAMQOL010000052.1"/>
</dbReference>
<proteinExistence type="predicted"/>
<keyword evidence="2" id="KW-1185">Reference proteome</keyword>
<protein>
    <submittedName>
        <fullName evidence="1">Uncharacterized protein</fullName>
    </submittedName>
</protein>
<reference evidence="1 2" key="1">
    <citation type="submission" date="2022-06" db="EMBL/GenBank/DDBJ databases">
        <title>Actinoplanes abujensis sp. nov., isolated from Nigerian arid soil.</title>
        <authorList>
            <person name="Ding P."/>
        </authorList>
    </citation>
    <scope>NUCLEOTIDE SEQUENCE [LARGE SCALE GENOMIC DNA]</scope>
    <source>
        <strain evidence="2">TRM88002</strain>
    </source>
</reference>
<sequence length="61" mass="6337">MFKTADAEARLATANEIAALLRAQYVASGDRAYLHAASIALSKARSAGSPQPDELTAVFAS</sequence>
<comment type="caution">
    <text evidence="1">The sequence shown here is derived from an EMBL/GenBank/DDBJ whole genome shotgun (WGS) entry which is preliminary data.</text>
</comment>
<organism evidence="1 2">
    <name type="scientific">Paractinoplanes hotanensis</name>
    <dbReference type="NCBI Taxonomy" id="2906497"/>
    <lineage>
        <taxon>Bacteria</taxon>
        <taxon>Bacillati</taxon>
        <taxon>Actinomycetota</taxon>
        <taxon>Actinomycetes</taxon>
        <taxon>Micromonosporales</taxon>
        <taxon>Micromonosporaceae</taxon>
        <taxon>Paractinoplanes</taxon>
    </lineage>
</organism>
<dbReference type="EMBL" id="JAMQOL010000052">
    <property type="protein sequence ID" value="MCM4082882.1"/>
    <property type="molecule type" value="Genomic_DNA"/>
</dbReference>
<name>A0ABT0YA04_9ACTN</name>
<accession>A0ABT0YA04</accession>
<dbReference type="Proteomes" id="UP001523216">
    <property type="component" value="Unassembled WGS sequence"/>
</dbReference>
<evidence type="ECO:0000313" key="1">
    <source>
        <dbReference type="EMBL" id="MCM4082882.1"/>
    </source>
</evidence>
<evidence type="ECO:0000313" key="2">
    <source>
        <dbReference type="Proteomes" id="UP001523216"/>
    </source>
</evidence>
<gene>
    <name evidence="1" type="ORF">LXN57_35525</name>
</gene>